<dbReference type="GO" id="GO:0009279">
    <property type="term" value="C:cell outer membrane"/>
    <property type="evidence" value="ECO:0007669"/>
    <property type="project" value="UniProtKB-SubCell"/>
</dbReference>
<evidence type="ECO:0000256" key="6">
    <source>
        <dbReference type="SAM" id="SignalP"/>
    </source>
</evidence>
<feature type="chain" id="PRO_5020685043" evidence="6">
    <location>
        <begin position="19"/>
        <end position="588"/>
    </location>
</feature>
<dbReference type="AlphaFoldDB" id="A0A4Q5M5R4"/>
<feature type="signal peptide" evidence="6">
    <location>
        <begin position="1"/>
        <end position="18"/>
    </location>
</feature>
<protein>
    <submittedName>
        <fullName evidence="9">RagB/SusD family nutrient uptake outer membrane protein</fullName>
    </submittedName>
</protein>
<dbReference type="SUPFAM" id="SSF48452">
    <property type="entry name" value="TPR-like"/>
    <property type="match status" value="1"/>
</dbReference>
<dbReference type="Pfam" id="PF07980">
    <property type="entry name" value="SusD_RagB"/>
    <property type="match status" value="1"/>
</dbReference>
<accession>A0A4Q5M5R4</accession>
<proteinExistence type="inferred from homology"/>
<name>A0A4Q5M5R4_9BACT</name>
<evidence type="ECO:0000259" key="8">
    <source>
        <dbReference type="Pfam" id="PF14322"/>
    </source>
</evidence>
<dbReference type="Pfam" id="PF14322">
    <property type="entry name" value="SusD-like_3"/>
    <property type="match status" value="1"/>
</dbReference>
<evidence type="ECO:0000256" key="3">
    <source>
        <dbReference type="ARBA" id="ARBA00022729"/>
    </source>
</evidence>
<feature type="domain" description="RagB/SusD" evidence="7">
    <location>
        <begin position="268"/>
        <end position="588"/>
    </location>
</feature>
<evidence type="ECO:0000256" key="4">
    <source>
        <dbReference type="ARBA" id="ARBA00023136"/>
    </source>
</evidence>
<evidence type="ECO:0000313" key="10">
    <source>
        <dbReference type="Proteomes" id="UP000293162"/>
    </source>
</evidence>
<dbReference type="Proteomes" id="UP000293162">
    <property type="component" value="Unassembled WGS sequence"/>
</dbReference>
<dbReference type="OrthoDB" id="9792139at2"/>
<sequence>MKKLIIIALLIGTNFACSDEFFDIKPQGRASVDQLKNKNGVTALLVGAYSLLDGVGSGNTGRTSTVSNYVFGGVASDDAVKGTDAGDQPEQSFIEQYNWLADNTYFLGKWWGMYDGVARCNEVIQIVKSPEIKDMTEAEKNVVIAEARFLRAHYHFECKKMWNNVPYIDESVYVAADPNSTKIPNSENIWPKIEADFDFAAKNLPATQTQKGRATQWAAKAYLAKAYIFQKKWAPAKALLDDVLANSGKRLMTNYHDNYRNVTNNNAESIFEVQFSINDGTNGDNGNVGDNLNWPYASTGPGRGCCGFYQPSHNLVNAFKTDENGLPLIGSAVDGSQDTYNQVDLPNDQGITAGTAFTLDKSIPVDPRLDWTVGRRGVNFLDWGGMPGSTWVRDQTYAGPFIGKKWMYYLAEEGSSTHSTNKRSTNNNFRVIKLSSVILWLAEAEIELGNLARGEELVNMIRNRAKTGSVQDASVNYKIELYPAGTFASKGADFARNAVHMESRLEFAMEGHRFFDLVRWGIAEKVLNKYAQEEAVPGKEPSGRTFVKRGYMAGKVFTSKNNYYPLPQDEILNSQKDGKPVLVQNPGY</sequence>
<dbReference type="InterPro" id="IPR011990">
    <property type="entry name" value="TPR-like_helical_dom_sf"/>
</dbReference>
<evidence type="ECO:0000256" key="1">
    <source>
        <dbReference type="ARBA" id="ARBA00004442"/>
    </source>
</evidence>
<comment type="similarity">
    <text evidence="2">Belongs to the SusD family.</text>
</comment>
<dbReference type="Gene3D" id="1.25.40.390">
    <property type="match status" value="1"/>
</dbReference>
<gene>
    <name evidence="9" type="ORF">EWM59_02980</name>
</gene>
<comment type="subcellular location">
    <subcellularLocation>
        <location evidence="1">Cell outer membrane</location>
    </subcellularLocation>
</comment>
<evidence type="ECO:0000256" key="2">
    <source>
        <dbReference type="ARBA" id="ARBA00006275"/>
    </source>
</evidence>
<comment type="caution">
    <text evidence="9">The sequence shown here is derived from an EMBL/GenBank/DDBJ whole genome shotgun (WGS) entry which is preliminary data.</text>
</comment>
<dbReference type="InterPro" id="IPR033985">
    <property type="entry name" value="SusD-like_N"/>
</dbReference>
<keyword evidence="10" id="KW-1185">Reference proteome</keyword>
<evidence type="ECO:0000259" key="7">
    <source>
        <dbReference type="Pfam" id="PF07980"/>
    </source>
</evidence>
<feature type="domain" description="SusD-like N-terminal" evidence="8">
    <location>
        <begin position="21"/>
        <end position="227"/>
    </location>
</feature>
<keyword evidence="4" id="KW-0472">Membrane</keyword>
<dbReference type="RefSeq" id="WP_130019459.1">
    <property type="nucleotide sequence ID" value="NZ_SEWF01000003.1"/>
</dbReference>
<keyword evidence="3 6" id="KW-0732">Signal</keyword>
<evidence type="ECO:0000313" key="9">
    <source>
        <dbReference type="EMBL" id="RYU97263.1"/>
    </source>
</evidence>
<keyword evidence="5" id="KW-0998">Cell outer membrane</keyword>
<dbReference type="EMBL" id="SEWF01000003">
    <property type="protein sequence ID" value="RYU97263.1"/>
    <property type="molecule type" value="Genomic_DNA"/>
</dbReference>
<organism evidence="9 10">
    <name type="scientific">Emticicia agri</name>
    <dbReference type="NCBI Taxonomy" id="2492393"/>
    <lineage>
        <taxon>Bacteria</taxon>
        <taxon>Pseudomonadati</taxon>
        <taxon>Bacteroidota</taxon>
        <taxon>Cytophagia</taxon>
        <taxon>Cytophagales</taxon>
        <taxon>Leadbetterellaceae</taxon>
        <taxon>Emticicia</taxon>
    </lineage>
</organism>
<dbReference type="InterPro" id="IPR012944">
    <property type="entry name" value="SusD_RagB_dom"/>
</dbReference>
<reference evidence="9 10" key="1">
    <citation type="submission" date="2019-02" db="EMBL/GenBank/DDBJ databases">
        <title>Bacterial novel species Emticicia sp. 17J42-9 isolated from soil.</title>
        <authorList>
            <person name="Jung H.-Y."/>
        </authorList>
    </citation>
    <scope>NUCLEOTIDE SEQUENCE [LARGE SCALE GENOMIC DNA]</scope>
    <source>
        <strain evidence="9 10">17J42-9</strain>
    </source>
</reference>
<evidence type="ECO:0000256" key="5">
    <source>
        <dbReference type="ARBA" id="ARBA00023237"/>
    </source>
</evidence>